<name>A0A6P7FIN7_DIAVI</name>
<feature type="transmembrane region" description="Helical" evidence="10">
    <location>
        <begin position="232"/>
        <end position="256"/>
    </location>
</feature>
<evidence type="ECO:0000313" key="12">
    <source>
        <dbReference type="RefSeq" id="XP_028133085.1"/>
    </source>
</evidence>
<keyword evidence="5 9" id="KW-0297">G-protein coupled receptor</keyword>
<evidence type="ECO:0000256" key="2">
    <source>
        <dbReference type="ARBA" id="ARBA00010663"/>
    </source>
</evidence>
<dbReference type="Pfam" id="PF00001">
    <property type="entry name" value="7tm_1"/>
    <property type="match status" value="1"/>
</dbReference>
<feature type="transmembrane region" description="Helical" evidence="10">
    <location>
        <begin position="328"/>
        <end position="347"/>
    </location>
</feature>
<sequence length="511" mass="58441">MISTTASLSVTSVFNSTPSIYVTDINATTSNYLYTPSASYDIFNASNVTNFTEGIYPVFPSYIRTTSMVFCIIIMCLGVIGNVMVPIVIFKTKDMRNSTNIFLVNLSVADLMVLLVCTPTVLVEVNSRPETWVLGREMCKAVPFVELTVAHASVLTILAISFERYYAICKPLKAGYICTKARASLICLLAWFVAAVFTSPMIGIAEFKYIEYFDGSKVPACHTLANTFWSALYFLGSILIFFIVPLLLLLVLYCIIAKNLISNAATLVLNKHIDNYSIRARRQVIMMLGTVVLSFFLCLIPFRIFIIWIIVVPEENVYRLGVEKYYNILYFCRIMVYLNSAVNPILYNLMSSKFRHGFVICSDTKRHLFRRSRNGTSSTTATRSSSTFRSSHDSYNYRVCYRPKNIIKSFSESPDSNKSNDSHSVILKEPVSKQCLKNSSIDEEFDEFELDNNDHPDYNVFTEKVIMYSQERRRDFPNFFQEKCCRDNEEQIDLQEKFVKRNRSQEAESFV</sequence>
<dbReference type="PANTHER" id="PTHR24243:SF233">
    <property type="entry name" value="THYROTROPIN-RELEASING HORMONE RECEPTOR"/>
    <property type="match status" value="1"/>
</dbReference>
<evidence type="ECO:0000256" key="3">
    <source>
        <dbReference type="ARBA" id="ARBA00022692"/>
    </source>
</evidence>
<dbReference type="InterPro" id="IPR017452">
    <property type="entry name" value="GPCR_Rhodpsn_7TM"/>
</dbReference>
<evidence type="ECO:0000256" key="5">
    <source>
        <dbReference type="ARBA" id="ARBA00023040"/>
    </source>
</evidence>
<evidence type="ECO:0000256" key="7">
    <source>
        <dbReference type="ARBA" id="ARBA00023170"/>
    </source>
</evidence>
<evidence type="ECO:0000256" key="8">
    <source>
        <dbReference type="ARBA" id="ARBA00023224"/>
    </source>
</evidence>
<keyword evidence="8 9" id="KW-0807">Transducer</keyword>
<evidence type="ECO:0000259" key="11">
    <source>
        <dbReference type="PROSITE" id="PS50262"/>
    </source>
</evidence>
<dbReference type="InParanoid" id="A0A6P7FIN7"/>
<keyword evidence="3 9" id="KW-0812">Transmembrane</keyword>
<feature type="transmembrane region" description="Helical" evidence="10">
    <location>
        <begin position="284"/>
        <end position="308"/>
    </location>
</feature>
<feature type="transmembrane region" description="Helical" evidence="10">
    <location>
        <begin position="102"/>
        <end position="122"/>
    </location>
</feature>
<comment type="subcellular location">
    <subcellularLocation>
        <location evidence="1">Membrane</location>
        <topology evidence="1">Multi-pass membrane protein</topology>
    </subcellularLocation>
</comment>
<dbReference type="GO" id="GO:0005886">
    <property type="term" value="C:plasma membrane"/>
    <property type="evidence" value="ECO:0007669"/>
    <property type="project" value="TreeGrafter"/>
</dbReference>
<dbReference type="FunCoup" id="A0A6P7FIN7">
    <property type="interactions" value="53"/>
</dbReference>
<evidence type="ECO:0000256" key="10">
    <source>
        <dbReference type="SAM" id="Phobius"/>
    </source>
</evidence>
<comment type="similarity">
    <text evidence="2 9">Belongs to the G-protein coupled receptor 1 family.</text>
</comment>
<protein>
    <submittedName>
        <fullName evidence="12">QRFP-like peptide receptor isoform X1</fullName>
    </submittedName>
</protein>
<dbReference type="SUPFAM" id="SSF81321">
    <property type="entry name" value="Family A G protein-coupled receptor-like"/>
    <property type="match status" value="1"/>
</dbReference>
<accession>A0A6P7FIN7</accession>
<feature type="domain" description="G-protein coupled receptors family 1 profile" evidence="11">
    <location>
        <begin position="81"/>
        <end position="347"/>
    </location>
</feature>
<gene>
    <name evidence="12" type="primary">LOC114328435</name>
</gene>
<keyword evidence="4 10" id="KW-1133">Transmembrane helix</keyword>
<dbReference type="OrthoDB" id="10036964at2759"/>
<dbReference type="PANTHER" id="PTHR24243">
    <property type="entry name" value="G-PROTEIN COUPLED RECEPTOR"/>
    <property type="match status" value="1"/>
</dbReference>
<evidence type="ECO:0000256" key="4">
    <source>
        <dbReference type="ARBA" id="ARBA00022989"/>
    </source>
</evidence>
<dbReference type="PROSITE" id="PS50262">
    <property type="entry name" value="G_PROTEIN_RECEP_F1_2"/>
    <property type="match status" value="1"/>
</dbReference>
<dbReference type="PRINTS" id="PR00237">
    <property type="entry name" value="GPCRRHODOPSN"/>
</dbReference>
<dbReference type="GO" id="GO:0004930">
    <property type="term" value="F:G protein-coupled receptor activity"/>
    <property type="evidence" value="ECO:0007669"/>
    <property type="project" value="UniProtKB-KW"/>
</dbReference>
<feature type="transmembrane region" description="Helical" evidence="10">
    <location>
        <begin position="67"/>
        <end position="90"/>
    </location>
</feature>
<dbReference type="AlphaFoldDB" id="A0A6P7FIN7"/>
<reference evidence="12" key="1">
    <citation type="submission" date="2025-08" db="UniProtKB">
        <authorList>
            <consortium name="RefSeq"/>
        </authorList>
    </citation>
    <scope>IDENTIFICATION</scope>
    <source>
        <tissue evidence="12">Whole insect</tissue>
    </source>
</reference>
<organism evidence="12">
    <name type="scientific">Diabrotica virgifera virgifera</name>
    <name type="common">western corn rootworm</name>
    <dbReference type="NCBI Taxonomy" id="50390"/>
    <lineage>
        <taxon>Eukaryota</taxon>
        <taxon>Metazoa</taxon>
        <taxon>Ecdysozoa</taxon>
        <taxon>Arthropoda</taxon>
        <taxon>Hexapoda</taxon>
        <taxon>Insecta</taxon>
        <taxon>Pterygota</taxon>
        <taxon>Neoptera</taxon>
        <taxon>Endopterygota</taxon>
        <taxon>Coleoptera</taxon>
        <taxon>Polyphaga</taxon>
        <taxon>Cucujiformia</taxon>
        <taxon>Chrysomeloidea</taxon>
        <taxon>Chrysomelidae</taxon>
        <taxon>Galerucinae</taxon>
        <taxon>Diabroticina</taxon>
        <taxon>Diabroticites</taxon>
        <taxon>Diabrotica</taxon>
    </lineage>
</organism>
<dbReference type="CDD" id="cd14997">
    <property type="entry name" value="7tmA_ETH-R"/>
    <property type="match status" value="1"/>
</dbReference>
<evidence type="ECO:0000256" key="9">
    <source>
        <dbReference type="RuleBase" id="RU000688"/>
    </source>
</evidence>
<feature type="transmembrane region" description="Helical" evidence="10">
    <location>
        <begin position="142"/>
        <end position="162"/>
    </location>
</feature>
<feature type="transmembrane region" description="Helical" evidence="10">
    <location>
        <begin position="183"/>
        <end position="205"/>
    </location>
</feature>
<dbReference type="InterPro" id="IPR000276">
    <property type="entry name" value="GPCR_Rhodpsn"/>
</dbReference>
<dbReference type="PROSITE" id="PS00237">
    <property type="entry name" value="G_PROTEIN_RECEP_F1_1"/>
    <property type="match status" value="1"/>
</dbReference>
<evidence type="ECO:0000256" key="6">
    <source>
        <dbReference type="ARBA" id="ARBA00023136"/>
    </source>
</evidence>
<evidence type="ECO:0000256" key="1">
    <source>
        <dbReference type="ARBA" id="ARBA00004141"/>
    </source>
</evidence>
<keyword evidence="6 10" id="KW-0472">Membrane</keyword>
<keyword evidence="7 9" id="KW-0675">Receptor</keyword>
<proteinExistence type="inferred from homology"/>
<dbReference type="Gene3D" id="1.20.1070.10">
    <property type="entry name" value="Rhodopsin 7-helix transmembrane proteins"/>
    <property type="match status" value="1"/>
</dbReference>
<dbReference type="RefSeq" id="XP_028133085.1">
    <property type="nucleotide sequence ID" value="XM_028277284.1"/>
</dbReference>